<gene>
    <name evidence="1" type="ORF">MIMGU_mgv1a019904mg</name>
</gene>
<keyword evidence="2" id="KW-1185">Reference proteome</keyword>
<reference evidence="1 2" key="1">
    <citation type="journal article" date="2013" name="Proc. Natl. Acad. Sci. U.S.A.">
        <title>Fine-scale variation in meiotic recombination in Mimulus inferred from population shotgun sequencing.</title>
        <authorList>
            <person name="Hellsten U."/>
            <person name="Wright K.M."/>
            <person name="Jenkins J."/>
            <person name="Shu S."/>
            <person name="Yuan Y."/>
            <person name="Wessler S.R."/>
            <person name="Schmutz J."/>
            <person name="Willis J.H."/>
            <person name="Rokhsar D.S."/>
        </authorList>
    </citation>
    <scope>NUCLEOTIDE SEQUENCE [LARGE SCALE GENOMIC DNA]</scope>
    <source>
        <strain evidence="2">cv. DUN x IM62</strain>
    </source>
</reference>
<dbReference type="EMBL" id="KI632130">
    <property type="protein sequence ID" value="EYU24259.1"/>
    <property type="molecule type" value="Genomic_DNA"/>
</dbReference>
<evidence type="ECO:0000313" key="1">
    <source>
        <dbReference type="EMBL" id="EYU24259.1"/>
    </source>
</evidence>
<accession>A0A022Q9I0</accession>
<organism evidence="1 2">
    <name type="scientific">Erythranthe guttata</name>
    <name type="common">Yellow monkey flower</name>
    <name type="synonym">Mimulus guttatus</name>
    <dbReference type="NCBI Taxonomy" id="4155"/>
    <lineage>
        <taxon>Eukaryota</taxon>
        <taxon>Viridiplantae</taxon>
        <taxon>Streptophyta</taxon>
        <taxon>Embryophyta</taxon>
        <taxon>Tracheophyta</taxon>
        <taxon>Spermatophyta</taxon>
        <taxon>Magnoliopsida</taxon>
        <taxon>eudicotyledons</taxon>
        <taxon>Gunneridae</taxon>
        <taxon>Pentapetalae</taxon>
        <taxon>asterids</taxon>
        <taxon>lamiids</taxon>
        <taxon>Lamiales</taxon>
        <taxon>Phrymaceae</taxon>
        <taxon>Erythranthe</taxon>
    </lineage>
</organism>
<dbReference type="InterPro" id="IPR004158">
    <property type="entry name" value="DUF247_pln"/>
</dbReference>
<dbReference type="PANTHER" id="PTHR31170">
    <property type="entry name" value="BNAC04G53230D PROTEIN"/>
    <property type="match status" value="1"/>
</dbReference>
<name>A0A022Q9I0_ERYGU</name>
<proteinExistence type="predicted"/>
<dbReference type="AlphaFoldDB" id="A0A022Q9I0"/>
<dbReference type="PANTHER" id="PTHR31170:SF17">
    <property type="match status" value="1"/>
</dbReference>
<feature type="non-terminal residue" evidence="1">
    <location>
        <position position="1"/>
    </location>
</feature>
<dbReference type="Proteomes" id="UP000030748">
    <property type="component" value="Unassembled WGS sequence"/>
</dbReference>
<sequence>HKHLRNVNMKAFEPEVISVGPYHPDKDNLKIMKDHKLSIEQLERSTRNCYTDPICLHVVEFIEMLVLDGCFIIDLVRKCNMIYLREKNDPIFHMDKIVNSLQQDLMLFENLVPFFILCKLFDLIDIPNQHSSGGCAEQYFGNTKTNYVMDYLEFLDCLTDSLRDVAILLRHRLLIFS</sequence>
<evidence type="ECO:0000313" key="2">
    <source>
        <dbReference type="Proteomes" id="UP000030748"/>
    </source>
</evidence>
<dbReference type="STRING" id="4155.A0A022Q9I0"/>
<dbReference type="Pfam" id="PF03140">
    <property type="entry name" value="DUF247"/>
    <property type="match status" value="2"/>
</dbReference>
<protein>
    <submittedName>
        <fullName evidence="1">Uncharacterized protein</fullName>
    </submittedName>
</protein>